<feature type="domain" description="C2H2-type" evidence="12">
    <location>
        <begin position="512"/>
        <end position="539"/>
    </location>
</feature>
<evidence type="ECO:0000313" key="15">
    <source>
        <dbReference type="Proteomes" id="UP001153709"/>
    </source>
</evidence>
<dbReference type="AlphaFoldDB" id="A0A9N9X7P1"/>
<dbReference type="Proteomes" id="UP001153709">
    <property type="component" value="Chromosome 1"/>
</dbReference>
<evidence type="ECO:0000259" key="12">
    <source>
        <dbReference type="PROSITE" id="PS50157"/>
    </source>
</evidence>
<keyword evidence="7 11" id="KW-0238">DNA-binding</keyword>
<dbReference type="GO" id="GO:0000978">
    <property type="term" value="F:RNA polymerase II cis-regulatory region sequence-specific DNA binding"/>
    <property type="evidence" value="ECO:0007669"/>
    <property type="project" value="TreeGrafter"/>
</dbReference>
<evidence type="ECO:0000313" key="14">
    <source>
        <dbReference type="EMBL" id="CAG9828137.1"/>
    </source>
</evidence>
<dbReference type="GO" id="GO:0001817">
    <property type="term" value="P:regulation of cytokine production"/>
    <property type="evidence" value="ECO:0007669"/>
    <property type="project" value="TreeGrafter"/>
</dbReference>
<dbReference type="InterPro" id="IPR036236">
    <property type="entry name" value="Znf_C2H2_sf"/>
</dbReference>
<evidence type="ECO:0000256" key="9">
    <source>
        <dbReference type="ARBA" id="ARBA00023242"/>
    </source>
</evidence>
<dbReference type="Gene3D" id="3.30.160.60">
    <property type="entry name" value="Classic Zinc Finger"/>
    <property type="match status" value="8"/>
</dbReference>
<dbReference type="EMBL" id="OU898276">
    <property type="protein sequence ID" value="CAG9828137.1"/>
    <property type="molecule type" value="Genomic_DNA"/>
</dbReference>
<dbReference type="FunFam" id="3.30.160.60:FF:000742">
    <property type="entry name" value="Uncharacterized protein"/>
    <property type="match status" value="1"/>
</dbReference>
<dbReference type="PANTHER" id="PTHR24399:SF23">
    <property type="entry name" value="C2H2-TYPE DOMAIN-CONTAINING PROTEIN"/>
    <property type="match status" value="1"/>
</dbReference>
<dbReference type="FunFam" id="3.30.160.60:FF:001485">
    <property type="entry name" value="Krueppel-related zinc finger protein"/>
    <property type="match status" value="1"/>
</dbReference>
<keyword evidence="5" id="KW-0862">Zinc</keyword>
<proteinExistence type="predicted"/>
<evidence type="ECO:0000256" key="4">
    <source>
        <dbReference type="ARBA" id="ARBA00022771"/>
    </source>
</evidence>
<name>A0A9N9X7P1_DIABA</name>
<feature type="domain" description="C2H2-type" evidence="12">
    <location>
        <begin position="456"/>
        <end position="483"/>
    </location>
</feature>
<dbReference type="InterPro" id="IPR006612">
    <property type="entry name" value="THAP_Znf"/>
</dbReference>
<evidence type="ECO:0000256" key="7">
    <source>
        <dbReference type="ARBA" id="ARBA00023125"/>
    </source>
</evidence>
<dbReference type="PROSITE" id="PS50950">
    <property type="entry name" value="ZF_THAP"/>
    <property type="match status" value="1"/>
</dbReference>
<keyword evidence="3" id="KW-0677">Repeat</keyword>
<dbReference type="OrthoDB" id="10043029at2759"/>
<organism evidence="14 15">
    <name type="scientific">Diabrotica balteata</name>
    <name type="common">Banded cucumber beetle</name>
    <dbReference type="NCBI Taxonomy" id="107213"/>
    <lineage>
        <taxon>Eukaryota</taxon>
        <taxon>Metazoa</taxon>
        <taxon>Ecdysozoa</taxon>
        <taxon>Arthropoda</taxon>
        <taxon>Hexapoda</taxon>
        <taxon>Insecta</taxon>
        <taxon>Pterygota</taxon>
        <taxon>Neoptera</taxon>
        <taxon>Endopterygota</taxon>
        <taxon>Coleoptera</taxon>
        <taxon>Polyphaga</taxon>
        <taxon>Cucujiformia</taxon>
        <taxon>Chrysomeloidea</taxon>
        <taxon>Chrysomelidae</taxon>
        <taxon>Galerucinae</taxon>
        <taxon>Diabroticina</taxon>
        <taxon>Diabroticites</taxon>
        <taxon>Diabrotica</taxon>
    </lineage>
</organism>
<dbReference type="SUPFAM" id="SSF57667">
    <property type="entry name" value="beta-beta-alpha zinc fingers"/>
    <property type="match status" value="4"/>
</dbReference>
<dbReference type="GO" id="GO:0001227">
    <property type="term" value="F:DNA-binding transcription repressor activity, RNA polymerase II-specific"/>
    <property type="evidence" value="ECO:0007669"/>
    <property type="project" value="TreeGrafter"/>
</dbReference>
<dbReference type="PANTHER" id="PTHR24399">
    <property type="entry name" value="ZINC FINGER AND BTB DOMAIN-CONTAINING"/>
    <property type="match status" value="1"/>
</dbReference>
<keyword evidence="6" id="KW-0805">Transcription regulation</keyword>
<keyword evidence="2" id="KW-0479">Metal-binding</keyword>
<gene>
    <name evidence="14" type="ORF">DIABBA_LOCUS2077</name>
</gene>
<protein>
    <submittedName>
        <fullName evidence="14">Uncharacterized protein</fullName>
    </submittedName>
</protein>
<dbReference type="GO" id="GO:0008270">
    <property type="term" value="F:zinc ion binding"/>
    <property type="evidence" value="ECO:0007669"/>
    <property type="project" value="UniProtKB-KW"/>
</dbReference>
<dbReference type="GO" id="GO:0002682">
    <property type="term" value="P:regulation of immune system process"/>
    <property type="evidence" value="ECO:0007669"/>
    <property type="project" value="TreeGrafter"/>
</dbReference>
<dbReference type="SUPFAM" id="SSF57716">
    <property type="entry name" value="Glucocorticoid receptor-like (DNA-binding domain)"/>
    <property type="match status" value="1"/>
</dbReference>
<feature type="domain" description="C2H2-type" evidence="12">
    <location>
        <begin position="540"/>
        <end position="567"/>
    </location>
</feature>
<feature type="domain" description="C2H2-type" evidence="12">
    <location>
        <begin position="568"/>
        <end position="595"/>
    </location>
</feature>
<keyword evidence="9" id="KW-0539">Nucleus</keyword>
<dbReference type="SMART" id="SM00355">
    <property type="entry name" value="ZnF_C2H2"/>
    <property type="match status" value="8"/>
</dbReference>
<feature type="domain" description="C2H2-type" evidence="12">
    <location>
        <begin position="624"/>
        <end position="651"/>
    </location>
</feature>
<dbReference type="FunFam" id="3.30.160.60:FF:002239">
    <property type="entry name" value="Zinc finger protein 226"/>
    <property type="match status" value="1"/>
</dbReference>
<dbReference type="FunFam" id="3.30.160.60:FF:002104">
    <property type="entry name" value="Si:ch211-266d19.4"/>
    <property type="match status" value="1"/>
</dbReference>
<evidence type="ECO:0000256" key="3">
    <source>
        <dbReference type="ARBA" id="ARBA00022737"/>
    </source>
</evidence>
<dbReference type="FunFam" id="3.30.160.60:FF:001498">
    <property type="entry name" value="Zinc finger protein 404"/>
    <property type="match status" value="2"/>
</dbReference>
<evidence type="ECO:0000256" key="5">
    <source>
        <dbReference type="ARBA" id="ARBA00022833"/>
    </source>
</evidence>
<keyword evidence="8" id="KW-0804">Transcription</keyword>
<feature type="domain" description="C2H2-type" evidence="12">
    <location>
        <begin position="428"/>
        <end position="455"/>
    </location>
</feature>
<dbReference type="PROSITE" id="PS50157">
    <property type="entry name" value="ZINC_FINGER_C2H2_2"/>
    <property type="match status" value="8"/>
</dbReference>
<dbReference type="FunFam" id="3.30.160.60:FF:001443">
    <property type="entry name" value="Zinc finger protein 668"/>
    <property type="match status" value="1"/>
</dbReference>
<sequence>MVRNCAVCRKTGYLHPELSFHSFPVKNQRLRDMWLFMVGLNKEQITKSATVCSEHFKKHDLIIQPSGRIFLRKGAVPINTCHKSPEPRIKNFGFSLSGCKIIEVHEMKCNQMEVKQEISEKTCKVEMKYNELDDAVLDGFKYEINEESNRQSTHDTSDYLDLKECPINTEIKQYGNKLIPLEDNLKTEKGIGHARELRPTEKDQSNQMEVKQEISEETCKVEIDYNQLDDALLDGFKYEFNEESNSQSTHDTSDYLDFKECPINTEIKQHGNKLIPFEDNLKTEKGLGHTRQLRPTEKDQLNQMEVKQEISEETCKVEMKYNELDDAVLDGFKYEFNEESNSQSTHDTSDYLDPKECPINTEIKHGNKLIPFEDNLKTEKGYLQEENTMEIMETLIEHSSYEGNYMRQNDEAKTLHQNMKIVIGQRSYKCKICSKQFSQASHLKSHSRVHTEEKSYKCEICFKEFSQASHLKTHLRVHTAEKPYKCEICFKQFSQAGTLKTHSRIHTRETRYKCVICFKQFSQKCHMESHLIVHTAKKSYECKLCLKRFSKTSHLKTHSRVHTGEKPYKCEICFKQFSQSIHLKLHMRLHTGEKPYKCEICFKQCSQSSDLKRHLKTHTREKPYQCEICFKQFSEASSLKTHSRVHTGKKNS</sequence>
<evidence type="ECO:0000256" key="10">
    <source>
        <dbReference type="PROSITE-ProRule" id="PRU00042"/>
    </source>
</evidence>
<dbReference type="InterPro" id="IPR013087">
    <property type="entry name" value="Znf_C2H2_type"/>
</dbReference>
<evidence type="ECO:0000256" key="11">
    <source>
        <dbReference type="PROSITE-ProRule" id="PRU00309"/>
    </source>
</evidence>
<evidence type="ECO:0000259" key="13">
    <source>
        <dbReference type="PROSITE" id="PS50950"/>
    </source>
</evidence>
<feature type="domain" description="C2H2-type" evidence="12">
    <location>
        <begin position="484"/>
        <end position="511"/>
    </location>
</feature>
<evidence type="ECO:0000256" key="6">
    <source>
        <dbReference type="ARBA" id="ARBA00023015"/>
    </source>
</evidence>
<reference evidence="14" key="1">
    <citation type="submission" date="2022-01" db="EMBL/GenBank/DDBJ databases">
        <authorList>
            <person name="King R."/>
        </authorList>
    </citation>
    <scope>NUCLEOTIDE SEQUENCE</scope>
</reference>
<comment type="subcellular location">
    <subcellularLocation>
        <location evidence="1">Nucleus</location>
    </subcellularLocation>
</comment>
<accession>A0A9N9X7P1</accession>
<evidence type="ECO:0000256" key="8">
    <source>
        <dbReference type="ARBA" id="ARBA00023163"/>
    </source>
</evidence>
<feature type="domain" description="C2H2-type" evidence="12">
    <location>
        <begin position="596"/>
        <end position="623"/>
    </location>
</feature>
<keyword evidence="4 10" id="KW-0863">Zinc-finger</keyword>
<keyword evidence="15" id="KW-1185">Reference proteome</keyword>
<evidence type="ECO:0000256" key="2">
    <source>
        <dbReference type="ARBA" id="ARBA00022723"/>
    </source>
</evidence>
<dbReference type="Pfam" id="PF00096">
    <property type="entry name" value="zf-C2H2"/>
    <property type="match status" value="6"/>
</dbReference>
<dbReference type="SMART" id="SM00980">
    <property type="entry name" value="THAP"/>
    <property type="match status" value="1"/>
</dbReference>
<feature type="domain" description="THAP-type" evidence="13">
    <location>
        <begin position="1"/>
        <end position="80"/>
    </location>
</feature>
<dbReference type="GO" id="GO:0005654">
    <property type="term" value="C:nucleoplasm"/>
    <property type="evidence" value="ECO:0007669"/>
    <property type="project" value="TreeGrafter"/>
</dbReference>
<evidence type="ECO:0000256" key="1">
    <source>
        <dbReference type="ARBA" id="ARBA00004123"/>
    </source>
</evidence>
<dbReference type="PROSITE" id="PS00028">
    <property type="entry name" value="ZINC_FINGER_C2H2_1"/>
    <property type="match status" value="8"/>
</dbReference>